<feature type="region of interest" description="Disordered" evidence="1">
    <location>
        <begin position="340"/>
        <end position="369"/>
    </location>
</feature>
<comment type="caution">
    <text evidence="2">The sequence shown here is derived from an EMBL/GenBank/DDBJ whole genome shotgun (WGS) entry which is preliminary data.</text>
</comment>
<dbReference type="AlphaFoldDB" id="A0AB34JJR4"/>
<evidence type="ECO:0000256" key="1">
    <source>
        <dbReference type="SAM" id="MobiDB-lite"/>
    </source>
</evidence>
<evidence type="ECO:0000313" key="3">
    <source>
        <dbReference type="Proteomes" id="UP001515480"/>
    </source>
</evidence>
<keyword evidence="3" id="KW-1185">Reference proteome</keyword>
<evidence type="ECO:0000313" key="2">
    <source>
        <dbReference type="EMBL" id="KAL1522149.1"/>
    </source>
</evidence>
<accession>A0AB34JJR4</accession>
<reference evidence="2 3" key="1">
    <citation type="journal article" date="2024" name="Science">
        <title>Giant polyketide synthase enzymes in the biosynthesis of giant marine polyether toxins.</title>
        <authorList>
            <person name="Fallon T.R."/>
            <person name="Shende V.V."/>
            <person name="Wierzbicki I.H."/>
            <person name="Pendleton A.L."/>
            <person name="Watervoot N.F."/>
            <person name="Auber R.P."/>
            <person name="Gonzalez D.J."/>
            <person name="Wisecaver J.H."/>
            <person name="Moore B.S."/>
        </authorList>
    </citation>
    <scope>NUCLEOTIDE SEQUENCE [LARGE SCALE GENOMIC DNA]</scope>
    <source>
        <strain evidence="2 3">12B1</strain>
    </source>
</reference>
<dbReference type="EMBL" id="JBGBPQ010000007">
    <property type="protein sequence ID" value="KAL1522149.1"/>
    <property type="molecule type" value="Genomic_DNA"/>
</dbReference>
<organism evidence="2 3">
    <name type="scientific">Prymnesium parvum</name>
    <name type="common">Toxic golden alga</name>
    <dbReference type="NCBI Taxonomy" id="97485"/>
    <lineage>
        <taxon>Eukaryota</taxon>
        <taxon>Haptista</taxon>
        <taxon>Haptophyta</taxon>
        <taxon>Prymnesiophyceae</taxon>
        <taxon>Prymnesiales</taxon>
        <taxon>Prymnesiaceae</taxon>
        <taxon>Prymnesium</taxon>
    </lineage>
</organism>
<feature type="compositionally biased region" description="Basic and acidic residues" evidence="1">
    <location>
        <begin position="230"/>
        <end position="242"/>
    </location>
</feature>
<proteinExistence type="predicted"/>
<dbReference type="Proteomes" id="UP001515480">
    <property type="component" value="Unassembled WGS sequence"/>
</dbReference>
<protein>
    <submittedName>
        <fullName evidence="2">Uncharacterized protein</fullName>
    </submittedName>
</protein>
<feature type="region of interest" description="Disordered" evidence="1">
    <location>
        <begin position="228"/>
        <end position="248"/>
    </location>
</feature>
<sequence>MLHGFLVVDSRSGVLLYAQRFSSAYGLASFGQLAHDEIRLSAMLFALHLHAASASDDRGGLTSFRLPDATLTFAALAAPPLLLLLSSHAAAAAAAAAHLAHQLLAAFAARHTPPLPRAALRHALAPSLHASLHALPSWALTHALTHAPPLPPLRLRSLAVLHAPQLPASLPASPRAFWRALPPPLREARAAPRRWLGCRPRGSARRPAPRRPAAAPWLYCAAAEEEEEKAEEKEKEKEKAEGEGWGGEGEAAPLRRVLDELRVARRGEAVGRLAAYCAWCGGEWRVFLERPPLLVRGTVGGGAAEGGEPAAALVAEAVQPWLRTLELLFNFEARLRAKEASARPREGAEAPAAGGGGGQHSRVDLGDRQ</sequence>
<name>A0AB34JJR4_PRYPA</name>
<gene>
    <name evidence="2" type="ORF">AB1Y20_021788</name>
</gene>